<dbReference type="Proteomes" id="UP000235828">
    <property type="component" value="Chromosome A"/>
</dbReference>
<protein>
    <submittedName>
        <fullName evidence="4">Putative lipoprotein</fullName>
    </submittedName>
</protein>
<evidence type="ECO:0000313" key="4">
    <source>
        <dbReference type="EMBL" id="SON48204.1"/>
    </source>
</evidence>
<dbReference type="EMBL" id="LT960611">
    <property type="protein sequence ID" value="SON48204.1"/>
    <property type="molecule type" value="Genomic_DNA"/>
</dbReference>
<evidence type="ECO:0000313" key="5">
    <source>
        <dbReference type="Proteomes" id="UP000235828"/>
    </source>
</evidence>
<dbReference type="PANTHER" id="PTHR34606:SF4">
    <property type="entry name" value="OUTER MEMBRANE LIPOPROTEIN DOLP"/>
    <property type="match status" value="1"/>
</dbReference>
<feature type="domain" description="BON" evidence="3">
    <location>
        <begin position="121"/>
        <end position="188"/>
    </location>
</feature>
<sequence length="197" mass="21254">MFKRWVLVSACIMSLSGCAGLFVAGAATTAAIVTDTRSAEQIWQDSQLEFEVAGISNKKPYPGNLKATATVFNGKVILIGQAVTEDIRHEFASKVREVKGVSSVSNQLRVKPLLELSTISQDSWVTTKVKSSLLTDSSLNGVKIKVITEDGEVFLLGYVTPEQADTAVEITRNISGVKQVIKAFEINHTAQAEAIEP</sequence>
<dbReference type="PANTHER" id="PTHR34606">
    <property type="entry name" value="BON DOMAIN-CONTAINING PROTEIN"/>
    <property type="match status" value="1"/>
</dbReference>
<dbReference type="InterPro" id="IPR007055">
    <property type="entry name" value="BON_dom"/>
</dbReference>
<feature type="domain" description="BON" evidence="3">
    <location>
        <begin position="44"/>
        <end position="112"/>
    </location>
</feature>
<dbReference type="PROSITE" id="PS50914">
    <property type="entry name" value="BON"/>
    <property type="match status" value="2"/>
</dbReference>
<dbReference type="RefSeq" id="WP_102521116.1">
    <property type="nucleotide sequence ID" value="NZ_LT960611.1"/>
</dbReference>
<feature type="chain" id="PRO_5018227388" evidence="2">
    <location>
        <begin position="20"/>
        <end position="197"/>
    </location>
</feature>
<dbReference type="OrthoDB" id="9783990at2"/>
<evidence type="ECO:0000256" key="2">
    <source>
        <dbReference type="SAM" id="SignalP"/>
    </source>
</evidence>
<evidence type="ECO:0000259" key="3">
    <source>
        <dbReference type="PROSITE" id="PS50914"/>
    </source>
</evidence>
<name>A0A2N8Z8H1_9VIBR</name>
<dbReference type="InterPro" id="IPR051686">
    <property type="entry name" value="Lipoprotein_DolP"/>
</dbReference>
<organism evidence="4 5">
    <name type="scientific">Vibrio tapetis subsp. tapetis</name>
    <dbReference type="NCBI Taxonomy" id="1671868"/>
    <lineage>
        <taxon>Bacteria</taxon>
        <taxon>Pseudomonadati</taxon>
        <taxon>Pseudomonadota</taxon>
        <taxon>Gammaproteobacteria</taxon>
        <taxon>Vibrionales</taxon>
        <taxon>Vibrionaceae</taxon>
        <taxon>Vibrio</taxon>
    </lineage>
</organism>
<dbReference type="SMART" id="SM00749">
    <property type="entry name" value="BON"/>
    <property type="match status" value="2"/>
</dbReference>
<dbReference type="InterPro" id="IPR014004">
    <property type="entry name" value="Transpt-assoc_nodulatn_dom_bac"/>
</dbReference>
<dbReference type="PROSITE" id="PS51257">
    <property type="entry name" value="PROKAR_LIPOPROTEIN"/>
    <property type="match status" value="1"/>
</dbReference>
<keyword evidence="4" id="KW-0449">Lipoprotein</keyword>
<dbReference type="KEGG" id="vta:A0225"/>
<dbReference type="Gene3D" id="3.30.1340.30">
    <property type="match status" value="2"/>
</dbReference>
<dbReference type="Pfam" id="PF04972">
    <property type="entry name" value="BON"/>
    <property type="match status" value="2"/>
</dbReference>
<feature type="signal peptide" evidence="2">
    <location>
        <begin position="1"/>
        <end position="19"/>
    </location>
</feature>
<keyword evidence="1 2" id="KW-0732">Signal</keyword>
<proteinExistence type="predicted"/>
<reference evidence="4 5" key="1">
    <citation type="submission" date="2017-10" db="EMBL/GenBank/DDBJ databases">
        <authorList>
            <person name="Banno H."/>
            <person name="Chua N.-H."/>
        </authorList>
    </citation>
    <scope>NUCLEOTIDE SEQUENCE [LARGE SCALE GENOMIC DNA]</scope>
    <source>
        <strain evidence="4">Vibrio tapetis CECT4600</strain>
    </source>
</reference>
<dbReference type="AlphaFoldDB" id="A0A2N8Z8H1"/>
<gene>
    <name evidence="4" type="ORF">VTAP4600_A0225</name>
</gene>
<accession>A0A2N8Z8H1</accession>
<keyword evidence="5" id="KW-1185">Reference proteome</keyword>
<evidence type="ECO:0000256" key="1">
    <source>
        <dbReference type="ARBA" id="ARBA00022729"/>
    </source>
</evidence>